<feature type="compositionally biased region" description="Basic and acidic residues" evidence="11">
    <location>
        <begin position="126"/>
        <end position="138"/>
    </location>
</feature>
<evidence type="ECO:0000259" key="13">
    <source>
        <dbReference type="PROSITE" id="PS50848"/>
    </source>
</evidence>
<dbReference type="CDD" id="cd08875">
    <property type="entry name" value="START_ArGLABRA2_like"/>
    <property type="match status" value="1"/>
</dbReference>
<dbReference type="InterPro" id="IPR057993">
    <property type="entry name" value="HD-Zip_IV_C"/>
</dbReference>
<protein>
    <submittedName>
        <fullName evidence="15">Homeobox-leucine zipper protein ROC2</fullName>
    </submittedName>
</protein>
<keyword evidence="4" id="KW-0175">Coiled coil</keyword>
<evidence type="ECO:0000313" key="15">
    <source>
        <dbReference type="RefSeq" id="XP_010930674.1"/>
    </source>
</evidence>
<feature type="region of interest" description="Disordered" evidence="11">
    <location>
        <begin position="119"/>
        <end position="138"/>
    </location>
</feature>
<evidence type="ECO:0000259" key="12">
    <source>
        <dbReference type="PROSITE" id="PS50071"/>
    </source>
</evidence>
<dbReference type="PROSITE" id="PS00027">
    <property type="entry name" value="HOMEOBOX_1"/>
    <property type="match status" value="1"/>
</dbReference>
<feature type="DNA-binding region" description="Homeobox" evidence="9">
    <location>
        <begin position="69"/>
        <end position="128"/>
    </location>
</feature>
<dbReference type="InterPro" id="IPR042160">
    <property type="entry name" value="HD-Zip_IV"/>
</dbReference>
<dbReference type="RefSeq" id="XP_010930674.1">
    <property type="nucleotide sequence ID" value="XM_010932372.1"/>
</dbReference>
<proteinExistence type="inferred from homology"/>
<dbReference type="GeneID" id="105051772"/>
<reference evidence="15" key="1">
    <citation type="submission" date="2025-08" db="UniProtKB">
        <authorList>
            <consortium name="RefSeq"/>
        </authorList>
    </citation>
    <scope>IDENTIFICATION</scope>
</reference>
<evidence type="ECO:0000256" key="6">
    <source>
        <dbReference type="ARBA" id="ARBA00023155"/>
    </source>
</evidence>
<dbReference type="InterPro" id="IPR009057">
    <property type="entry name" value="Homeodomain-like_sf"/>
</dbReference>
<dbReference type="SMART" id="SM00234">
    <property type="entry name" value="START"/>
    <property type="match status" value="1"/>
</dbReference>
<dbReference type="SUPFAM" id="SSF55961">
    <property type="entry name" value="Bet v1-like"/>
    <property type="match status" value="2"/>
</dbReference>
<feature type="region of interest" description="Disordered" evidence="11">
    <location>
        <begin position="1"/>
        <end position="79"/>
    </location>
</feature>
<dbReference type="CDD" id="cd00086">
    <property type="entry name" value="homeodomain"/>
    <property type="match status" value="1"/>
</dbReference>
<dbReference type="GO" id="GO:0005634">
    <property type="term" value="C:nucleus"/>
    <property type="evidence" value="ECO:0007669"/>
    <property type="project" value="UniProtKB-SubCell"/>
</dbReference>
<dbReference type="KEGG" id="egu:105051772"/>
<dbReference type="PROSITE" id="PS50848">
    <property type="entry name" value="START"/>
    <property type="match status" value="1"/>
</dbReference>
<dbReference type="Pfam" id="PF25797">
    <property type="entry name" value="PDF2_C"/>
    <property type="match status" value="1"/>
</dbReference>
<sequence length="746" mass="82704">MEFQGKWNMFHDQARAPQQNHDPQSFQITTGIEAPRLVDEEDHSANPQTEVPANASTGEDDQQRRAAPKRKKYQRHTPEQIKELEALFRICPHPDDKQRKELSEKVGMEPQQVKFWFQNRRTQSKNHRERDDNNKLRKENEELRLENLRIKEALSNPCCQNCGGPCVIGKMSMDEHRLRLENASLHAEIQKVSVWISKHGDQPETPSTVLPEPEPSHQLVVSGVVTGTATVPLYTMEAESSRAAELRGPSVTVQSQAQMQRPFFENLAAVAMEELMVMAHADEPLWIRGLDGYYEILNEDEYARAFARGLGPKLPTLRTEVTRGTAIIFTTPLYLVDIIMNVSKWSTFFSGIVSSADCLEMPFISIGSKGMLQLITAEFQVPSPLVPPRGCVFLRYCRKHAEGFWVIVDVSMNNHDNSEIRYRRRPSGCLIQELSNGYSKITWVEHVEVDDSGVHDMYKAVVNSGLTFGAKRWLSTLERQCERLASISAINNPRFGINANPEGRKNILRLVERMVVGFCGGVSGSRAQGWSHISGIGAEDVKITAKRNTVASGSPPGITVNASTSLWLPMPPGRIFHFLRTSRNEVFRAPSIWDVLANGATIEEACQIANGREEGNCISILSVRGPESPSHVMILQENCSHATGSYVIYAPIDIVALNAILTGQEADYVALLPCGFTIFPDLPYGMQDGLVGEGGSGGSLLTVSFQILVDSNPDSNISADTIANLNALVTDTCDQIKSSLLANNAP</sequence>
<evidence type="ECO:0000256" key="10">
    <source>
        <dbReference type="RuleBase" id="RU000682"/>
    </source>
</evidence>
<feature type="compositionally biased region" description="Polar residues" evidence="11">
    <location>
        <begin position="45"/>
        <end position="57"/>
    </location>
</feature>
<comment type="similarity">
    <text evidence="2">Belongs to the HD-ZIP homeobox family. Class IV subfamily.</text>
</comment>
<dbReference type="InParanoid" id="A0A6I9RQB5"/>
<dbReference type="FunFam" id="1.10.10.60:FF:000229">
    <property type="entry name" value="Homeobox-leucine zipper protein HDG1"/>
    <property type="match status" value="1"/>
</dbReference>
<evidence type="ECO:0000256" key="1">
    <source>
        <dbReference type="ARBA" id="ARBA00004123"/>
    </source>
</evidence>
<dbReference type="SMART" id="SM00389">
    <property type="entry name" value="HOX"/>
    <property type="match status" value="1"/>
</dbReference>
<dbReference type="PROSITE" id="PS50071">
    <property type="entry name" value="HOMEOBOX_2"/>
    <property type="match status" value="1"/>
</dbReference>
<evidence type="ECO:0000256" key="4">
    <source>
        <dbReference type="ARBA" id="ARBA00023054"/>
    </source>
</evidence>
<feature type="compositionally biased region" description="Basic residues" evidence="11">
    <location>
        <begin position="66"/>
        <end position="75"/>
    </location>
</feature>
<evidence type="ECO:0000256" key="5">
    <source>
        <dbReference type="ARBA" id="ARBA00023125"/>
    </source>
</evidence>
<keyword evidence="14" id="KW-1185">Reference proteome</keyword>
<evidence type="ECO:0000256" key="11">
    <source>
        <dbReference type="SAM" id="MobiDB-lite"/>
    </source>
</evidence>
<dbReference type="Pfam" id="PF01852">
    <property type="entry name" value="START"/>
    <property type="match status" value="1"/>
</dbReference>
<dbReference type="PANTHER" id="PTHR45654:SF77">
    <property type="entry name" value="HOMEOBOX-LEUCINE ZIPPER PROTEIN MERISTEM L1"/>
    <property type="match status" value="1"/>
</dbReference>
<dbReference type="InterPro" id="IPR001356">
    <property type="entry name" value="HD"/>
</dbReference>
<dbReference type="Pfam" id="PF00046">
    <property type="entry name" value="Homeodomain"/>
    <property type="match status" value="1"/>
</dbReference>
<dbReference type="GO" id="GO:0003677">
    <property type="term" value="F:DNA binding"/>
    <property type="evidence" value="ECO:0007669"/>
    <property type="project" value="UniProtKB-UniRule"/>
</dbReference>
<dbReference type="GO" id="GO:0008289">
    <property type="term" value="F:lipid binding"/>
    <property type="evidence" value="ECO:0007669"/>
    <property type="project" value="InterPro"/>
</dbReference>
<keyword evidence="6 9" id="KW-0371">Homeobox</keyword>
<keyword evidence="7" id="KW-0804">Transcription</keyword>
<name>A0A6I9RQB5_ELAGV</name>
<feature type="compositionally biased region" description="Polar residues" evidence="11">
    <location>
        <begin position="16"/>
        <end position="30"/>
    </location>
</feature>
<keyword evidence="8 9" id="KW-0539">Nucleus</keyword>
<comment type="subcellular location">
    <subcellularLocation>
        <location evidence="1 9 10">Nucleus</location>
    </subcellularLocation>
</comment>
<evidence type="ECO:0000256" key="3">
    <source>
        <dbReference type="ARBA" id="ARBA00023015"/>
    </source>
</evidence>
<evidence type="ECO:0000256" key="9">
    <source>
        <dbReference type="PROSITE-ProRule" id="PRU00108"/>
    </source>
</evidence>
<dbReference type="OrthoDB" id="1867783at2759"/>
<feature type="domain" description="START" evidence="13">
    <location>
        <begin position="257"/>
        <end position="486"/>
    </location>
</feature>
<dbReference type="PANTHER" id="PTHR45654">
    <property type="entry name" value="HOMEOBOX-LEUCINE ZIPPER PROTEIN MERISTEM L1"/>
    <property type="match status" value="1"/>
</dbReference>
<dbReference type="InterPro" id="IPR023393">
    <property type="entry name" value="START-like_dom_sf"/>
</dbReference>
<evidence type="ECO:0000256" key="8">
    <source>
        <dbReference type="ARBA" id="ARBA00023242"/>
    </source>
</evidence>
<evidence type="ECO:0000256" key="7">
    <source>
        <dbReference type="ARBA" id="ARBA00023163"/>
    </source>
</evidence>
<dbReference type="GO" id="GO:0000981">
    <property type="term" value="F:DNA-binding transcription factor activity, RNA polymerase II-specific"/>
    <property type="evidence" value="ECO:0007669"/>
    <property type="project" value="InterPro"/>
</dbReference>
<dbReference type="Gene3D" id="3.30.530.20">
    <property type="match status" value="1"/>
</dbReference>
<dbReference type="Gene3D" id="1.10.10.60">
    <property type="entry name" value="Homeodomain-like"/>
    <property type="match status" value="1"/>
</dbReference>
<keyword evidence="5 9" id="KW-0238">DNA-binding</keyword>
<accession>A0A6I9RQB5</accession>
<organism evidence="14 15">
    <name type="scientific">Elaeis guineensis var. tenera</name>
    <name type="common">Oil palm</name>
    <dbReference type="NCBI Taxonomy" id="51953"/>
    <lineage>
        <taxon>Eukaryota</taxon>
        <taxon>Viridiplantae</taxon>
        <taxon>Streptophyta</taxon>
        <taxon>Embryophyta</taxon>
        <taxon>Tracheophyta</taxon>
        <taxon>Spermatophyta</taxon>
        <taxon>Magnoliopsida</taxon>
        <taxon>Liliopsida</taxon>
        <taxon>Arecaceae</taxon>
        <taxon>Arecoideae</taxon>
        <taxon>Cocoseae</taxon>
        <taxon>Elaeidinae</taxon>
        <taxon>Elaeis</taxon>
    </lineage>
</organism>
<gene>
    <name evidence="15" type="primary">LOC105051772</name>
</gene>
<dbReference type="Proteomes" id="UP000504607">
    <property type="component" value="Chromosome 1"/>
</dbReference>
<dbReference type="InterPro" id="IPR017970">
    <property type="entry name" value="Homeobox_CS"/>
</dbReference>
<evidence type="ECO:0000313" key="14">
    <source>
        <dbReference type="Proteomes" id="UP000504607"/>
    </source>
</evidence>
<dbReference type="AlphaFoldDB" id="A0A6I9RQB5"/>
<keyword evidence="3" id="KW-0805">Transcription regulation</keyword>
<dbReference type="InterPro" id="IPR002913">
    <property type="entry name" value="START_lipid-bd_dom"/>
</dbReference>
<feature type="domain" description="Homeobox" evidence="12">
    <location>
        <begin position="67"/>
        <end position="127"/>
    </location>
</feature>
<dbReference type="SUPFAM" id="SSF46689">
    <property type="entry name" value="Homeodomain-like"/>
    <property type="match status" value="1"/>
</dbReference>
<evidence type="ECO:0000256" key="2">
    <source>
        <dbReference type="ARBA" id="ARBA00006789"/>
    </source>
</evidence>